<dbReference type="PANTHER" id="PTHR11365">
    <property type="entry name" value="5-OXOPROLINASE RELATED"/>
    <property type="match status" value="1"/>
</dbReference>
<accession>A0A0D7APL7</accession>
<proteinExistence type="predicted"/>
<dbReference type="InterPro" id="IPR008040">
    <property type="entry name" value="Hydant_A_N"/>
</dbReference>
<gene>
    <name evidence="3" type="ORF">FISHEDRAFT_68624</name>
</gene>
<dbReference type="InterPro" id="IPR045079">
    <property type="entry name" value="Oxoprolinase-like"/>
</dbReference>
<name>A0A0D7APL7_9AGAR</name>
<dbReference type="GO" id="GO:0006749">
    <property type="term" value="P:glutathione metabolic process"/>
    <property type="evidence" value="ECO:0007669"/>
    <property type="project" value="TreeGrafter"/>
</dbReference>
<evidence type="ECO:0000313" key="3">
    <source>
        <dbReference type="EMBL" id="KIY53689.1"/>
    </source>
</evidence>
<feature type="domain" description="Hydantoinase A/oxoprolinase" evidence="1">
    <location>
        <begin position="191"/>
        <end position="490"/>
    </location>
</feature>
<evidence type="ECO:0000259" key="2">
    <source>
        <dbReference type="Pfam" id="PF05378"/>
    </source>
</evidence>
<sequence length="515" mass="55811">MFWTSFLAGMKTFVSSYSRLTLTIKYADAPIEGIHRVLEIALGTPIPRGMALDTSAIEVICQGTTIATNALLERKDIKSALLITKGFKDLLLIDNQSRPALFNSNIKKPGWGTRSALDAELPENHVRGVSGDVVQILKCVDEAAVLCELRTLWNEGFRSTTVVLTHSYTFPDHELAIAPLARHIDFEHVSVSATADAYLTPHIRTYLDGFAHGRGFADGLDSVRVEFMQSDGGLVNHKALSGLCAILSGPTGGVVGYARTSYSPEDGVGCIGFDMGDASTNVSHYAGALEHVFETVTAGVTIQVAQCDINTYFLQVASGGGPMLFWKNGLSCADRRVQELTQDRQMFLGMLYKGRPRTFTDANLFLGRIQLDYFSKIFGPNKDQSLDVEVTRRKFAELTAIINKDTGGSKTPKEVASRFLAVANESMACPIRSLSEGRGCSLKNLASFGGAGGQHACLLARILGINTIMIHKYSSVLSTYGMALADVVSEQTMPASEIWGTGGAEECLQKRIRQS</sequence>
<dbReference type="InterPro" id="IPR002821">
    <property type="entry name" value="Hydantoinase_A"/>
</dbReference>
<dbReference type="OrthoDB" id="3643at2759"/>
<keyword evidence="4" id="KW-1185">Reference proteome</keyword>
<dbReference type="Pfam" id="PF01968">
    <property type="entry name" value="Hydantoinase_A"/>
    <property type="match status" value="1"/>
</dbReference>
<organism evidence="3 4">
    <name type="scientific">Fistulina hepatica ATCC 64428</name>
    <dbReference type="NCBI Taxonomy" id="1128425"/>
    <lineage>
        <taxon>Eukaryota</taxon>
        <taxon>Fungi</taxon>
        <taxon>Dikarya</taxon>
        <taxon>Basidiomycota</taxon>
        <taxon>Agaricomycotina</taxon>
        <taxon>Agaricomycetes</taxon>
        <taxon>Agaricomycetidae</taxon>
        <taxon>Agaricales</taxon>
        <taxon>Fistulinaceae</taxon>
        <taxon>Fistulina</taxon>
    </lineage>
</organism>
<evidence type="ECO:0008006" key="5">
    <source>
        <dbReference type="Google" id="ProtNLM"/>
    </source>
</evidence>
<dbReference type="PANTHER" id="PTHR11365:SF26">
    <property type="entry name" value="5-OXOPROLINASE"/>
    <property type="match status" value="1"/>
</dbReference>
<dbReference type="GO" id="GO:0005829">
    <property type="term" value="C:cytosol"/>
    <property type="evidence" value="ECO:0007669"/>
    <property type="project" value="TreeGrafter"/>
</dbReference>
<dbReference type="Proteomes" id="UP000054144">
    <property type="component" value="Unassembled WGS sequence"/>
</dbReference>
<evidence type="ECO:0000313" key="4">
    <source>
        <dbReference type="Proteomes" id="UP000054144"/>
    </source>
</evidence>
<dbReference type="AlphaFoldDB" id="A0A0D7APL7"/>
<dbReference type="EMBL" id="KN881591">
    <property type="protein sequence ID" value="KIY53689.1"/>
    <property type="molecule type" value="Genomic_DNA"/>
</dbReference>
<protein>
    <recommendedName>
        <fullName evidence="5">Hydantoinase/oxoprolinase</fullName>
    </recommendedName>
</protein>
<reference evidence="3 4" key="1">
    <citation type="journal article" date="2015" name="Fungal Genet. Biol.">
        <title>Evolution of novel wood decay mechanisms in Agaricales revealed by the genome sequences of Fistulina hepatica and Cylindrobasidium torrendii.</title>
        <authorList>
            <person name="Floudas D."/>
            <person name="Held B.W."/>
            <person name="Riley R."/>
            <person name="Nagy L.G."/>
            <person name="Koehler G."/>
            <person name="Ransdell A.S."/>
            <person name="Younus H."/>
            <person name="Chow J."/>
            <person name="Chiniquy J."/>
            <person name="Lipzen A."/>
            <person name="Tritt A."/>
            <person name="Sun H."/>
            <person name="Haridas S."/>
            <person name="LaButti K."/>
            <person name="Ohm R.A."/>
            <person name="Kues U."/>
            <person name="Blanchette R.A."/>
            <person name="Grigoriev I.V."/>
            <person name="Minto R.E."/>
            <person name="Hibbett D.S."/>
        </authorList>
    </citation>
    <scope>NUCLEOTIDE SEQUENCE [LARGE SCALE GENOMIC DNA]</scope>
    <source>
        <strain evidence="3 4">ATCC 64428</strain>
    </source>
</reference>
<dbReference type="Pfam" id="PF05378">
    <property type="entry name" value="Hydant_A_N"/>
    <property type="match status" value="1"/>
</dbReference>
<dbReference type="GO" id="GO:0017168">
    <property type="term" value="F:5-oxoprolinase (ATP-hydrolyzing) activity"/>
    <property type="evidence" value="ECO:0007669"/>
    <property type="project" value="TreeGrafter"/>
</dbReference>
<feature type="domain" description="Hydantoinase/oxoprolinase N-terminal" evidence="2">
    <location>
        <begin position="27"/>
        <end position="183"/>
    </location>
</feature>
<evidence type="ECO:0000259" key="1">
    <source>
        <dbReference type="Pfam" id="PF01968"/>
    </source>
</evidence>